<feature type="domain" description="C2H2-type" evidence="12">
    <location>
        <begin position="332"/>
        <end position="356"/>
    </location>
</feature>
<evidence type="ECO:0000256" key="1">
    <source>
        <dbReference type="ARBA" id="ARBA00004123"/>
    </source>
</evidence>
<feature type="domain" description="C2H2-type" evidence="12">
    <location>
        <begin position="419"/>
        <end position="448"/>
    </location>
</feature>
<dbReference type="PANTHER" id="PTHR14003">
    <property type="entry name" value="TRANSCRIPTIONAL REPRESSOR PROTEIN YY"/>
    <property type="match status" value="1"/>
</dbReference>
<keyword evidence="5" id="KW-0862">Zinc</keyword>
<feature type="region of interest" description="Disordered" evidence="11">
    <location>
        <begin position="286"/>
        <end position="309"/>
    </location>
</feature>
<feature type="region of interest" description="Disordered" evidence="11">
    <location>
        <begin position="604"/>
        <end position="623"/>
    </location>
</feature>
<dbReference type="SMART" id="SM00355">
    <property type="entry name" value="ZnF_C2H2"/>
    <property type="match status" value="4"/>
</dbReference>
<feature type="compositionally biased region" description="Polar residues" evidence="11">
    <location>
        <begin position="237"/>
        <end position="252"/>
    </location>
</feature>
<protein>
    <submittedName>
        <fullName evidence="13">YY1 transcription factor</fullName>
    </submittedName>
</protein>
<feature type="compositionally biased region" description="Basic and acidic residues" evidence="11">
    <location>
        <begin position="121"/>
        <end position="148"/>
    </location>
</feature>
<keyword evidence="7" id="KW-0238">DNA-binding</keyword>
<keyword evidence="2" id="KW-0479">Metal-binding</keyword>
<evidence type="ECO:0000256" key="8">
    <source>
        <dbReference type="ARBA" id="ARBA00023163"/>
    </source>
</evidence>
<dbReference type="InterPro" id="IPR036236">
    <property type="entry name" value="Znf_C2H2_sf"/>
</dbReference>
<feature type="region of interest" description="Disordered" evidence="11">
    <location>
        <begin position="99"/>
        <end position="181"/>
    </location>
</feature>
<evidence type="ECO:0000256" key="6">
    <source>
        <dbReference type="ARBA" id="ARBA00023015"/>
    </source>
</evidence>
<keyword evidence="3" id="KW-0677">Repeat</keyword>
<dbReference type="Proteomes" id="UP000822476">
    <property type="component" value="Unassembled WGS sequence"/>
</dbReference>
<evidence type="ECO:0000259" key="12">
    <source>
        <dbReference type="PROSITE" id="PS50157"/>
    </source>
</evidence>
<dbReference type="GO" id="GO:0000785">
    <property type="term" value="C:chromatin"/>
    <property type="evidence" value="ECO:0007669"/>
    <property type="project" value="TreeGrafter"/>
</dbReference>
<evidence type="ECO:0000256" key="4">
    <source>
        <dbReference type="ARBA" id="ARBA00022771"/>
    </source>
</evidence>
<evidence type="ECO:0000313" key="14">
    <source>
        <dbReference type="Proteomes" id="UP000822476"/>
    </source>
</evidence>
<sequence length="690" mass="76533">MSGVLLNDSGVKQEYFEDYECILKGETYEGSTEPLVNELSESQFDNMCPGVVGRDPYGDLFLMDPNDLLGVREEIIGAEINSSPGDVYVSEGLLNVTDETADSTGNRQSLRRKKTRPIHTTKVESERDEQSDLEDKQGPLMDLSERQCRNSPPKMPESNSRLVLLTDGPSKMNTGCNTNRRVGSMLADKGCRRVVTISGSHPVPARMFHSGYRYAGFSGVRLQSTAPLRRFAGHIPQTMSSNYNTRGKTRGSTRSESRTVKSEMLPTGSFGSVASANTCAAEQATPVTRSSRLPTLAPAPPNPDVLASSSSEMNSVSVFDASDLDPSVARAVPCPHKGCGKSFRDNSAMRKHLHTHGPRVHVCAECGKAFVESSKLKRHQLVHTGEKPFQCNFEGCGKRFSLDFNLRTHVRIHTGDRPYICPFENCHKRFAQSTNLKSHIMTHAKVRYRVTRGSSNASQNASYFSELDDMPLSHQVTSSGNSLDNSQSYLTQTNISSDQEHTDSISAYPAFANVNFGDKNLSRPSLPMDRAVVQTGHFVPLSLPYNPSPVLVNGQKILPNHSRLAFLPRLTYLKNHIAKNTPSNLEYVNLRDFSDNIDSDGYFSKQNPPSNHTISNSDNEQTHGDIWNNDRFADYDRVCISHTAISPNQRRRVLSTNGRVLSTYTLCRQQNVPILRLPSRTIVSISRPQQ</sequence>
<dbReference type="Gene3D" id="3.30.160.60">
    <property type="entry name" value="Classic Zinc Finger"/>
    <property type="match status" value="4"/>
</dbReference>
<keyword evidence="8" id="KW-0804">Transcription</keyword>
<reference evidence="13" key="1">
    <citation type="submission" date="2019-07" db="EMBL/GenBank/DDBJ databases">
        <title>Annotation for the trematode Paragonimus miyazaki's.</title>
        <authorList>
            <person name="Choi Y.-J."/>
        </authorList>
    </citation>
    <scope>NUCLEOTIDE SEQUENCE</scope>
    <source>
        <strain evidence="13">Japan</strain>
    </source>
</reference>
<evidence type="ECO:0000256" key="3">
    <source>
        <dbReference type="ARBA" id="ARBA00022737"/>
    </source>
</evidence>
<evidence type="ECO:0000256" key="7">
    <source>
        <dbReference type="ARBA" id="ARBA00023125"/>
    </source>
</evidence>
<evidence type="ECO:0000256" key="5">
    <source>
        <dbReference type="ARBA" id="ARBA00022833"/>
    </source>
</evidence>
<feature type="domain" description="C2H2-type" evidence="12">
    <location>
        <begin position="389"/>
        <end position="418"/>
    </location>
</feature>
<dbReference type="AlphaFoldDB" id="A0A8S9YRJ5"/>
<dbReference type="GO" id="GO:0031519">
    <property type="term" value="C:PcG protein complex"/>
    <property type="evidence" value="ECO:0007669"/>
    <property type="project" value="TreeGrafter"/>
</dbReference>
<evidence type="ECO:0000256" key="2">
    <source>
        <dbReference type="ARBA" id="ARBA00022723"/>
    </source>
</evidence>
<dbReference type="FunFam" id="3.30.160.60:FF:000163">
    <property type="entry name" value="transcriptional repressor protein YY1"/>
    <property type="match status" value="1"/>
</dbReference>
<accession>A0A8S9YRJ5</accession>
<keyword evidence="14" id="KW-1185">Reference proteome</keyword>
<dbReference type="GO" id="GO:0000981">
    <property type="term" value="F:DNA-binding transcription factor activity, RNA polymerase II-specific"/>
    <property type="evidence" value="ECO:0007669"/>
    <property type="project" value="TreeGrafter"/>
</dbReference>
<dbReference type="GO" id="GO:0000978">
    <property type="term" value="F:RNA polymerase II cis-regulatory region sequence-specific DNA binding"/>
    <property type="evidence" value="ECO:0007669"/>
    <property type="project" value="TreeGrafter"/>
</dbReference>
<dbReference type="GO" id="GO:0008270">
    <property type="term" value="F:zinc ion binding"/>
    <property type="evidence" value="ECO:0007669"/>
    <property type="project" value="UniProtKB-KW"/>
</dbReference>
<gene>
    <name evidence="13" type="ORF">EG68_04804</name>
</gene>
<dbReference type="FunFam" id="3.30.160.60:FF:000104">
    <property type="entry name" value="Transcriptional repressor protein YY1"/>
    <property type="match status" value="1"/>
</dbReference>
<organism evidence="13 14">
    <name type="scientific">Paragonimus skrjabini miyazakii</name>
    <dbReference type="NCBI Taxonomy" id="59628"/>
    <lineage>
        <taxon>Eukaryota</taxon>
        <taxon>Metazoa</taxon>
        <taxon>Spiralia</taxon>
        <taxon>Lophotrochozoa</taxon>
        <taxon>Platyhelminthes</taxon>
        <taxon>Trematoda</taxon>
        <taxon>Digenea</taxon>
        <taxon>Plagiorchiida</taxon>
        <taxon>Troglotremata</taxon>
        <taxon>Troglotrematidae</taxon>
        <taxon>Paragonimus</taxon>
    </lineage>
</organism>
<feature type="compositionally biased region" description="Basic residues" evidence="11">
    <location>
        <begin position="109"/>
        <end position="119"/>
    </location>
</feature>
<proteinExistence type="predicted"/>
<evidence type="ECO:0000256" key="10">
    <source>
        <dbReference type="PROSITE-ProRule" id="PRU00042"/>
    </source>
</evidence>
<feature type="compositionally biased region" description="Polar residues" evidence="11">
    <location>
        <begin position="604"/>
        <end position="619"/>
    </location>
</feature>
<feature type="region of interest" description="Disordered" evidence="11">
    <location>
        <begin position="237"/>
        <end position="267"/>
    </location>
</feature>
<dbReference type="FunFam" id="3.30.160.60:FF:000109">
    <property type="entry name" value="Transcriptional repressor protein YY1"/>
    <property type="match status" value="1"/>
</dbReference>
<evidence type="ECO:0000313" key="13">
    <source>
        <dbReference type="EMBL" id="KAF7257244.1"/>
    </source>
</evidence>
<dbReference type="InterPro" id="IPR013087">
    <property type="entry name" value="Znf_C2H2_type"/>
</dbReference>
<keyword evidence="6" id="KW-0805">Transcription regulation</keyword>
<feature type="domain" description="C2H2-type" evidence="12">
    <location>
        <begin position="361"/>
        <end position="388"/>
    </location>
</feature>
<comment type="subcellular location">
    <subcellularLocation>
        <location evidence="1">Nucleus</location>
    </subcellularLocation>
</comment>
<dbReference type="SUPFAM" id="SSF57667">
    <property type="entry name" value="beta-beta-alpha zinc fingers"/>
    <property type="match status" value="3"/>
</dbReference>
<dbReference type="PROSITE" id="PS00028">
    <property type="entry name" value="ZINC_FINGER_C2H2_1"/>
    <property type="match status" value="3"/>
</dbReference>
<evidence type="ECO:0000256" key="9">
    <source>
        <dbReference type="ARBA" id="ARBA00023242"/>
    </source>
</evidence>
<dbReference type="GO" id="GO:0005667">
    <property type="term" value="C:transcription regulator complex"/>
    <property type="evidence" value="ECO:0007669"/>
    <property type="project" value="TreeGrafter"/>
</dbReference>
<keyword evidence="9" id="KW-0539">Nucleus</keyword>
<dbReference type="EMBL" id="JTDE01002520">
    <property type="protein sequence ID" value="KAF7257244.1"/>
    <property type="molecule type" value="Genomic_DNA"/>
</dbReference>
<comment type="caution">
    <text evidence="13">The sequence shown here is derived from an EMBL/GenBank/DDBJ whole genome shotgun (WGS) entry which is preliminary data.</text>
</comment>
<dbReference type="PROSITE" id="PS50157">
    <property type="entry name" value="ZINC_FINGER_C2H2_2"/>
    <property type="match status" value="4"/>
</dbReference>
<keyword evidence="4 10" id="KW-0863">Zinc-finger</keyword>
<evidence type="ECO:0000256" key="11">
    <source>
        <dbReference type="SAM" id="MobiDB-lite"/>
    </source>
</evidence>
<dbReference type="PANTHER" id="PTHR14003:SF19">
    <property type="entry name" value="YY2 TRANSCRIPTION FACTOR"/>
    <property type="match status" value="1"/>
</dbReference>
<dbReference type="OrthoDB" id="10264072at2759"/>
<dbReference type="Pfam" id="PF00096">
    <property type="entry name" value="zf-C2H2"/>
    <property type="match status" value="4"/>
</dbReference>
<name>A0A8S9YRJ5_9TREM</name>
<feature type="compositionally biased region" description="Polar residues" evidence="11">
    <location>
        <begin position="171"/>
        <end position="181"/>
    </location>
</feature>